<name>A0ABQ5NHG0_9BACI</name>
<evidence type="ECO:0000313" key="1">
    <source>
        <dbReference type="EMBL" id="GLC87501.1"/>
    </source>
</evidence>
<evidence type="ECO:0000313" key="2">
    <source>
        <dbReference type="Proteomes" id="UP001065593"/>
    </source>
</evidence>
<sequence length="95" mass="11105">MATQEVLIMMEAFLEGKIEAEDFSFTFPDVLVEQWDEIEKENQQLVHLLNEDMPDLCANFEPDQQACSQRAEYLNEEQFKKCVNAVYKKALKLVN</sequence>
<proteinExistence type="predicted"/>
<comment type="caution">
    <text evidence="1">The sequence shown here is derived from an EMBL/GenBank/DDBJ whole genome shotgun (WGS) entry which is preliminary data.</text>
</comment>
<dbReference type="RefSeq" id="WP_264987223.1">
    <property type="nucleotide sequence ID" value="NZ_BRZA01000001.1"/>
</dbReference>
<keyword evidence="2" id="KW-1185">Reference proteome</keyword>
<accession>A0ABQ5NHG0</accession>
<protein>
    <submittedName>
        <fullName evidence="1">Uncharacterized protein</fullName>
    </submittedName>
</protein>
<dbReference type="Proteomes" id="UP001065593">
    <property type="component" value="Unassembled WGS sequence"/>
</dbReference>
<gene>
    <name evidence="1" type="ORF">LYSBPC_06280</name>
</gene>
<reference evidence="1" key="1">
    <citation type="submission" date="2022-08" db="EMBL/GenBank/DDBJ databases">
        <title>Draft genome sequence of Lysinibacillus sp. strain KH24.</title>
        <authorList>
            <person name="Kanbe H."/>
            <person name="Itoh H."/>
        </authorList>
    </citation>
    <scope>NUCLEOTIDE SEQUENCE</scope>
    <source>
        <strain evidence="1">KH24</strain>
    </source>
</reference>
<dbReference type="EMBL" id="BRZA01000001">
    <property type="protein sequence ID" value="GLC87501.1"/>
    <property type="molecule type" value="Genomic_DNA"/>
</dbReference>
<organism evidence="1 2">
    <name type="scientific">Lysinibacillus piscis</name>
    <dbReference type="NCBI Taxonomy" id="2518931"/>
    <lineage>
        <taxon>Bacteria</taxon>
        <taxon>Bacillati</taxon>
        <taxon>Bacillota</taxon>
        <taxon>Bacilli</taxon>
        <taxon>Bacillales</taxon>
        <taxon>Bacillaceae</taxon>
        <taxon>Lysinibacillus</taxon>
    </lineage>
</organism>